<dbReference type="InterPro" id="IPR051210">
    <property type="entry name" value="Ub_ligase/GEF_domain"/>
</dbReference>
<evidence type="ECO:0000256" key="2">
    <source>
        <dbReference type="SAM" id="Coils"/>
    </source>
</evidence>
<name>A0A934QZW3_9BACT</name>
<dbReference type="Proteomes" id="UP000600139">
    <property type="component" value="Unassembled WGS sequence"/>
</dbReference>
<comment type="caution">
    <text evidence="5">The sequence shown here is derived from an EMBL/GenBank/DDBJ whole genome shotgun (WGS) entry which is preliminary data.</text>
</comment>
<keyword evidence="6" id="KW-1185">Reference proteome</keyword>
<feature type="signal peptide" evidence="3">
    <location>
        <begin position="1"/>
        <end position="19"/>
    </location>
</feature>
<dbReference type="PANTHER" id="PTHR22870">
    <property type="entry name" value="REGULATOR OF CHROMOSOME CONDENSATION"/>
    <property type="match status" value="1"/>
</dbReference>
<protein>
    <submittedName>
        <fullName evidence="5">Tail fiber domain-containing protein</fullName>
    </submittedName>
</protein>
<keyword evidence="1" id="KW-0677">Repeat</keyword>
<keyword evidence="3" id="KW-0732">Signal</keyword>
<dbReference type="PROSITE" id="PS00626">
    <property type="entry name" value="RCC1_2"/>
    <property type="match status" value="3"/>
</dbReference>
<dbReference type="InterPro" id="IPR009091">
    <property type="entry name" value="RCC1/BLIP-II"/>
</dbReference>
<evidence type="ECO:0000259" key="4">
    <source>
        <dbReference type="PROSITE" id="PS51688"/>
    </source>
</evidence>
<feature type="chain" id="PRO_5037005418" evidence="3">
    <location>
        <begin position="20"/>
        <end position="596"/>
    </location>
</feature>
<dbReference type="RefSeq" id="WP_200349267.1">
    <property type="nucleotide sequence ID" value="NZ_BAABHZ010000005.1"/>
</dbReference>
<feature type="domain" description="Peptidase S74" evidence="4">
    <location>
        <begin position="474"/>
        <end position="577"/>
    </location>
</feature>
<dbReference type="Pfam" id="PF13884">
    <property type="entry name" value="Peptidase_S74"/>
    <property type="match status" value="1"/>
</dbReference>
<evidence type="ECO:0000256" key="3">
    <source>
        <dbReference type="SAM" id="SignalP"/>
    </source>
</evidence>
<dbReference type="Gene3D" id="2.130.10.30">
    <property type="entry name" value="Regulator of chromosome condensation 1/beta-lactamase-inhibitor protein II"/>
    <property type="match status" value="2"/>
</dbReference>
<dbReference type="PANTHER" id="PTHR22870:SF408">
    <property type="entry name" value="OS09G0560450 PROTEIN"/>
    <property type="match status" value="1"/>
</dbReference>
<keyword evidence="2" id="KW-0175">Coiled coil</keyword>
<reference evidence="5" key="1">
    <citation type="submission" date="2021-01" db="EMBL/GenBank/DDBJ databases">
        <title>Modified the classification status of verrucomicrobia.</title>
        <authorList>
            <person name="Feng X."/>
        </authorList>
    </citation>
    <scope>NUCLEOTIDE SEQUENCE</scope>
    <source>
        <strain evidence="5">JCM 18052</strain>
    </source>
</reference>
<organism evidence="5 6">
    <name type="scientific">Luteolibacter yonseiensis</name>
    <dbReference type="NCBI Taxonomy" id="1144680"/>
    <lineage>
        <taxon>Bacteria</taxon>
        <taxon>Pseudomonadati</taxon>
        <taxon>Verrucomicrobiota</taxon>
        <taxon>Verrucomicrobiia</taxon>
        <taxon>Verrucomicrobiales</taxon>
        <taxon>Verrucomicrobiaceae</taxon>
        <taxon>Luteolibacter</taxon>
    </lineage>
</organism>
<dbReference type="InterPro" id="IPR000408">
    <property type="entry name" value="Reg_chr_condens"/>
</dbReference>
<dbReference type="PROSITE" id="PS51688">
    <property type="entry name" value="ICA"/>
    <property type="match status" value="1"/>
</dbReference>
<dbReference type="Pfam" id="PF13540">
    <property type="entry name" value="RCC1_2"/>
    <property type="match status" value="4"/>
</dbReference>
<dbReference type="SUPFAM" id="SSF50985">
    <property type="entry name" value="RCC1/BLIP-II"/>
    <property type="match status" value="1"/>
</dbReference>
<gene>
    <name evidence="5" type="ORF">JIN84_01595</name>
</gene>
<accession>A0A934QZW3</accession>
<proteinExistence type="predicted"/>
<evidence type="ECO:0000256" key="1">
    <source>
        <dbReference type="ARBA" id="ARBA00022737"/>
    </source>
</evidence>
<dbReference type="AlphaFoldDB" id="A0A934QZW3"/>
<dbReference type="EMBL" id="JAENIK010000002">
    <property type="protein sequence ID" value="MBK1814301.1"/>
    <property type="molecule type" value="Genomic_DNA"/>
</dbReference>
<feature type="coiled-coil region" evidence="2">
    <location>
        <begin position="563"/>
        <end position="590"/>
    </location>
</feature>
<evidence type="ECO:0000313" key="5">
    <source>
        <dbReference type="EMBL" id="MBK1814301.1"/>
    </source>
</evidence>
<sequence length="596" mass="61855">MISFRAILCQCAISLSLLAAHGQAESPRVLNHQGRIAVAGANFQGTGRFKFALVNSQGTQSFWSNDGSSNGGGEPTTFVSLDVTRGLYSVLLGDAAITNMTPVPAEVFQNADVRLRVWFNDGVNGFQHIAPDHRLAAAPYAMMAEKALEVDSGAIVGAPSRQVLAWGSNEHGQTSLPPLAGVAAISARGGHTLVLLDGGTVLTRGDGPAVPAGLDSVTAIAAGGNHNLARRSNGSVVAWGDNSLGQSAVPAGITTATAVAAGEDHSLALLANGTVRAWGDNSFGQTDLPAGLADVIAIAAGGYHSLALKRNGTVVVWGRSTAGQLDVPADLADVVAIGAGDFHSLAVRRDGTVVAWGWNNGQQLAVPPGLSGVIAVAGGYSFSAALKSDGTFVAWGTRGPGLLDVPVDASRLTAIAAGEDHLVALRADSLPVRVARLDESNVGKIGIGRAPVLNPLEVEGNASKTSAGGWLANSDRRIKTDIRTVTGALETLDLVRLVDFRYTDDYLALHPSLGDGRFLNVIAQEFAAVFPDHVRGGGEKLSDGSEILQVDTYPLTIYSAAAIQELHRENEVLKKRVADQEARLRKLEAAIGEGDR</sequence>
<evidence type="ECO:0000313" key="6">
    <source>
        <dbReference type="Proteomes" id="UP000600139"/>
    </source>
</evidence>
<dbReference type="PROSITE" id="PS50012">
    <property type="entry name" value="RCC1_3"/>
    <property type="match status" value="6"/>
</dbReference>
<dbReference type="InterPro" id="IPR030392">
    <property type="entry name" value="S74_ICA"/>
</dbReference>